<dbReference type="InterPro" id="IPR018060">
    <property type="entry name" value="HTH_AraC"/>
</dbReference>
<feature type="transmembrane region" description="Helical" evidence="4">
    <location>
        <begin position="175"/>
        <end position="194"/>
    </location>
</feature>
<feature type="transmembrane region" description="Helical" evidence="4">
    <location>
        <begin position="6"/>
        <end position="24"/>
    </location>
</feature>
<keyword evidence="3" id="KW-0804">Transcription</keyword>
<evidence type="ECO:0000259" key="5">
    <source>
        <dbReference type="PROSITE" id="PS01124"/>
    </source>
</evidence>
<evidence type="ECO:0000313" key="7">
    <source>
        <dbReference type="Proteomes" id="UP001247805"/>
    </source>
</evidence>
<reference evidence="6 7" key="1">
    <citation type="submission" date="2023-10" db="EMBL/GenBank/DDBJ databases">
        <title>Glaciecola aquimarina strain GGW-M5 nov., isolated from a coastal seawater.</title>
        <authorList>
            <person name="Bayburt H."/>
            <person name="Kim J.M."/>
            <person name="Choi B.J."/>
            <person name="Jeon C.O."/>
        </authorList>
    </citation>
    <scope>NUCLEOTIDE SEQUENCE [LARGE SCALE GENOMIC DNA]</scope>
    <source>
        <strain evidence="6 7">KCTC 32108</strain>
    </source>
</reference>
<evidence type="ECO:0000256" key="2">
    <source>
        <dbReference type="ARBA" id="ARBA00023125"/>
    </source>
</evidence>
<dbReference type="Pfam" id="PF12833">
    <property type="entry name" value="HTH_18"/>
    <property type="match status" value="1"/>
</dbReference>
<dbReference type="InterPro" id="IPR009057">
    <property type="entry name" value="Homeodomain-like_sf"/>
</dbReference>
<feature type="transmembrane region" description="Helical" evidence="4">
    <location>
        <begin position="145"/>
        <end position="163"/>
    </location>
</feature>
<dbReference type="PANTHER" id="PTHR43280:SF28">
    <property type="entry name" value="HTH-TYPE TRANSCRIPTIONAL ACTIVATOR RHAS"/>
    <property type="match status" value="1"/>
</dbReference>
<comment type="caution">
    <text evidence="6">The sequence shown here is derived from an EMBL/GenBank/DDBJ whole genome shotgun (WGS) entry which is preliminary data.</text>
</comment>
<feature type="transmembrane region" description="Helical" evidence="4">
    <location>
        <begin position="33"/>
        <end position="51"/>
    </location>
</feature>
<keyword evidence="4" id="KW-0812">Transmembrane</keyword>
<proteinExistence type="predicted"/>
<gene>
    <name evidence="6" type="ORF">RS130_07100</name>
</gene>
<keyword evidence="2" id="KW-0238">DNA-binding</keyword>
<dbReference type="Proteomes" id="UP001247805">
    <property type="component" value="Unassembled WGS sequence"/>
</dbReference>
<accession>A0ABU3SUP4</accession>
<keyword evidence="4" id="KW-0472">Membrane</keyword>
<dbReference type="RefSeq" id="WP_316025370.1">
    <property type="nucleotide sequence ID" value="NZ_JAWDIO010000002.1"/>
</dbReference>
<dbReference type="PROSITE" id="PS00041">
    <property type="entry name" value="HTH_ARAC_FAMILY_1"/>
    <property type="match status" value="1"/>
</dbReference>
<protein>
    <submittedName>
        <fullName evidence="6">AraC family transcriptional regulator</fullName>
    </submittedName>
</protein>
<sequence length="434" mass="49548">MIRYVVVPMISVQLLLVVLVYFTIVRKRISAQYAWYFCFLVTVILFLAGRPAQLYVSQEAADYILYARVSLLFTLGMPSMLIASAIYTGIRKSKALFILPYLIGFCMSVGYVLGMDLARNNFLLLSSAWKNFLPFSITVDAVHDLQLLSICTLLVVPCSYFLIRALINFKNVKDLVFLFASLLFGMLFATGTYWGEYSYIYYFGSIVPAFCWAWVVFKDVNEMKGKVGSLKDELYQVVQSGSSAAGQEVDKLLGQIEHLSSNNLTVYKLRLREILSRLTDNTIEAGGDSEQLLIKYDQQNKAIDIEEDANKLRELTHSQAMEFSQIIAAIPNQRIERIKQYLCEHYQEDIDIEQLATTFNISRSYLMREFKKETQQTVNQFLTARRIEMAKELLKTHSVTDTAFAVGFNNSNYFSTVFKKTTGSTPIQFQQSLS</sequence>
<feature type="transmembrane region" description="Helical" evidence="4">
    <location>
        <begin position="200"/>
        <end position="217"/>
    </location>
</feature>
<dbReference type="SMART" id="SM00342">
    <property type="entry name" value="HTH_ARAC"/>
    <property type="match status" value="1"/>
</dbReference>
<dbReference type="InterPro" id="IPR020449">
    <property type="entry name" value="Tscrpt_reg_AraC-type_HTH"/>
</dbReference>
<dbReference type="InterPro" id="IPR018062">
    <property type="entry name" value="HTH_AraC-typ_CS"/>
</dbReference>
<dbReference type="PANTHER" id="PTHR43280">
    <property type="entry name" value="ARAC-FAMILY TRANSCRIPTIONAL REGULATOR"/>
    <property type="match status" value="1"/>
</dbReference>
<feature type="transmembrane region" description="Helical" evidence="4">
    <location>
        <begin position="63"/>
        <end position="83"/>
    </location>
</feature>
<keyword evidence="4" id="KW-1133">Transmembrane helix</keyword>
<feature type="transmembrane region" description="Helical" evidence="4">
    <location>
        <begin position="95"/>
        <end position="114"/>
    </location>
</feature>
<feature type="domain" description="HTH araC/xylS-type" evidence="5">
    <location>
        <begin position="336"/>
        <end position="432"/>
    </location>
</feature>
<dbReference type="Gene3D" id="1.10.10.60">
    <property type="entry name" value="Homeodomain-like"/>
    <property type="match status" value="2"/>
</dbReference>
<evidence type="ECO:0000256" key="1">
    <source>
        <dbReference type="ARBA" id="ARBA00023015"/>
    </source>
</evidence>
<dbReference type="EMBL" id="JAWDIO010000002">
    <property type="protein sequence ID" value="MDU0353719.1"/>
    <property type="molecule type" value="Genomic_DNA"/>
</dbReference>
<name>A0ABU3SUP4_9ALTE</name>
<evidence type="ECO:0000256" key="4">
    <source>
        <dbReference type="SAM" id="Phobius"/>
    </source>
</evidence>
<organism evidence="6 7">
    <name type="scientific">Paraglaciecola aquimarina</name>
    <dbReference type="NCBI Taxonomy" id="1235557"/>
    <lineage>
        <taxon>Bacteria</taxon>
        <taxon>Pseudomonadati</taxon>
        <taxon>Pseudomonadota</taxon>
        <taxon>Gammaproteobacteria</taxon>
        <taxon>Alteromonadales</taxon>
        <taxon>Alteromonadaceae</taxon>
        <taxon>Paraglaciecola</taxon>
    </lineage>
</organism>
<keyword evidence="7" id="KW-1185">Reference proteome</keyword>
<evidence type="ECO:0000313" key="6">
    <source>
        <dbReference type="EMBL" id="MDU0353719.1"/>
    </source>
</evidence>
<dbReference type="PROSITE" id="PS01124">
    <property type="entry name" value="HTH_ARAC_FAMILY_2"/>
    <property type="match status" value="1"/>
</dbReference>
<evidence type="ECO:0000256" key="3">
    <source>
        <dbReference type="ARBA" id="ARBA00023163"/>
    </source>
</evidence>
<keyword evidence="1" id="KW-0805">Transcription regulation</keyword>
<dbReference type="SUPFAM" id="SSF46689">
    <property type="entry name" value="Homeodomain-like"/>
    <property type="match status" value="2"/>
</dbReference>
<dbReference type="PRINTS" id="PR00032">
    <property type="entry name" value="HTHARAC"/>
</dbReference>